<keyword evidence="3" id="KW-1185">Reference proteome</keyword>
<dbReference type="Proteomes" id="UP000187404">
    <property type="component" value="Unassembled WGS sequence"/>
</dbReference>
<keyword evidence="1" id="KW-0812">Transmembrane</keyword>
<name>A0A1Q9JEG2_9FIRM</name>
<gene>
    <name evidence="2" type="ORF">BHK98_00105</name>
</gene>
<comment type="caution">
    <text evidence="2">The sequence shown here is derived from an EMBL/GenBank/DDBJ whole genome shotgun (WGS) entry which is preliminary data.</text>
</comment>
<protein>
    <recommendedName>
        <fullName evidence="4">DUF4358 domain-containing protein</fullName>
    </recommendedName>
</protein>
<reference evidence="2 3" key="1">
    <citation type="journal article" date="2016" name="Appl. Environ. Microbiol.">
        <title>Function and Phylogeny of Bacterial Butyryl Coenzyme A:Acetate Transferases and Their Diversity in the Proximal Colon of Swine.</title>
        <authorList>
            <person name="Trachsel J."/>
            <person name="Bayles D.O."/>
            <person name="Looft T."/>
            <person name="Levine U.Y."/>
            <person name="Allen H.K."/>
        </authorList>
    </citation>
    <scope>NUCLEOTIDE SEQUENCE [LARGE SCALE GENOMIC DNA]</scope>
    <source>
        <strain evidence="2 3">68-3-10</strain>
    </source>
</reference>
<sequence>MNRMTGFQKNIGERLRRLNASDVTKIVLSVVLILFLAAVYHRSSAPDVPMDSVESALRKGTGLSSMQKCSNRQLMQFMGLDYSDYDSYIYYKSREALGVQEVLVVRVYRRDDLTAVEDAIDRRVADQTRTFEGYGPSQVAMLKNAIIYKRGNYIFYCVDKNPDRYEEVFRHAL</sequence>
<dbReference type="Pfam" id="PF14270">
    <property type="entry name" value="DUF4358"/>
    <property type="match status" value="1"/>
</dbReference>
<evidence type="ECO:0000313" key="3">
    <source>
        <dbReference type="Proteomes" id="UP000187404"/>
    </source>
</evidence>
<dbReference type="AlphaFoldDB" id="A0A1Q9JEG2"/>
<proteinExistence type="predicted"/>
<evidence type="ECO:0000256" key="1">
    <source>
        <dbReference type="SAM" id="Phobius"/>
    </source>
</evidence>
<feature type="transmembrane region" description="Helical" evidence="1">
    <location>
        <begin position="20"/>
        <end position="40"/>
    </location>
</feature>
<dbReference type="InterPro" id="IPR025648">
    <property type="entry name" value="DUF4358"/>
</dbReference>
<dbReference type="STRING" id="1261640.BHK98_00105"/>
<organism evidence="2 3">
    <name type="scientific">Hornefia porci</name>
    <dbReference type="NCBI Taxonomy" id="2652292"/>
    <lineage>
        <taxon>Bacteria</taxon>
        <taxon>Bacillati</taxon>
        <taxon>Bacillota</taxon>
        <taxon>Clostridia</taxon>
        <taxon>Peptostreptococcales</taxon>
        <taxon>Anaerovoracaceae</taxon>
        <taxon>Hornefia</taxon>
    </lineage>
</organism>
<accession>A0A1Q9JEG2</accession>
<dbReference type="EMBL" id="MJIE01000001">
    <property type="protein sequence ID" value="OLR54632.1"/>
    <property type="molecule type" value="Genomic_DNA"/>
</dbReference>
<evidence type="ECO:0000313" key="2">
    <source>
        <dbReference type="EMBL" id="OLR54632.1"/>
    </source>
</evidence>
<keyword evidence="1" id="KW-1133">Transmembrane helix</keyword>
<evidence type="ECO:0008006" key="4">
    <source>
        <dbReference type="Google" id="ProtNLM"/>
    </source>
</evidence>
<dbReference type="OrthoDB" id="1828164at2"/>
<keyword evidence="1" id="KW-0472">Membrane</keyword>
<dbReference type="RefSeq" id="WP_075711652.1">
    <property type="nucleotide sequence ID" value="NZ_MJIE01000001.1"/>
</dbReference>